<dbReference type="FunFam" id="1.20.1270.280:FF:000003">
    <property type="entry name" value="Dynein axonemal heavy chain 17"/>
    <property type="match status" value="1"/>
</dbReference>
<dbReference type="InterPro" id="IPR026983">
    <property type="entry name" value="DHC"/>
</dbReference>
<evidence type="ECO:0000256" key="7">
    <source>
        <dbReference type="ARBA" id="ARBA00022840"/>
    </source>
</evidence>
<dbReference type="GO" id="GO:0097729">
    <property type="term" value="C:9+2 motile cilium"/>
    <property type="evidence" value="ECO:0007669"/>
    <property type="project" value="UniProtKB-ARBA"/>
</dbReference>
<dbReference type="Pfam" id="PF12781">
    <property type="entry name" value="AAA_9"/>
    <property type="match status" value="1"/>
</dbReference>
<keyword evidence="17" id="KW-1185">Reference proteome</keyword>
<evidence type="ECO:0000256" key="1">
    <source>
        <dbReference type="ARBA" id="ARBA00004430"/>
    </source>
</evidence>
<dbReference type="FunFam" id="1.10.8.710:FF:000002">
    <property type="entry name" value="dynein heavy chain 17, axonemal"/>
    <property type="match status" value="1"/>
</dbReference>
<evidence type="ECO:0000256" key="6">
    <source>
        <dbReference type="ARBA" id="ARBA00022741"/>
    </source>
</evidence>
<dbReference type="FunFam" id="3.20.180.20:FF:000001">
    <property type="entry name" value="Dynein axonemal heavy chain 5"/>
    <property type="match status" value="1"/>
</dbReference>
<dbReference type="Pfam" id="PF12775">
    <property type="entry name" value="AAA_7"/>
    <property type="match status" value="1"/>
</dbReference>
<dbReference type="SUPFAM" id="SSF52540">
    <property type="entry name" value="P-loop containing nucleoside triphosphate hydrolases"/>
    <property type="match status" value="4"/>
</dbReference>
<dbReference type="FunFam" id="3.10.490.20:FF:000002">
    <property type="entry name" value="Dynein axonemal heavy chain 17"/>
    <property type="match status" value="1"/>
</dbReference>
<dbReference type="FunFam" id="1.10.472.130:FF:000001">
    <property type="entry name" value="Dynein, axonemal, heavy chain 9"/>
    <property type="match status" value="1"/>
</dbReference>
<evidence type="ECO:0000256" key="11">
    <source>
        <dbReference type="ARBA" id="ARBA00023175"/>
    </source>
</evidence>
<dbReference type="GeneTree" id="ENSGT00940000154076"/>
<evidence type="ECO:0000256" key="9">
    <source>
        <dbReference type="ARBA" id="ARBA00023054"/>
    </source>
</evidence>
<dbReference type="Pfam" id="PF12777">
    <property type="entry name" value="MT"/>
    <property type="match status" value="1"/>
</dbReference>
<keyword evidence="7" id="KW-0067">ATP-binding</keyword>
<keyword evidence="12" id="KW-0206">Cytoskeleton</keyword>
<keyword evidence="10" id="KW-0969">Cilium</keyword>
<dbReference type="FunFam" id="3.40.50.300:FF:000411">
    <property type="entry name" value="dynein heavy chain 17, axonemal"/>
    <property type="match status" value="1"/>
</dbReference>
<dbReference type="InterPro" id="IPR041658">
    <property type="entry name" value="AAA_lid_11"/>
</dbReference>
<evidence type="ECO:0000313" key="17">
    <source>
        <dbReference type="Proteomes" id="UP000694383"/>
    </source>
</evidence>
<dbReference type="Pfam" id="PF18199">
    <property type="entry name" value="Dynein_C"/>
    <property type="match status" value="1"/>
</dbReference>
<dbReference type="InterPro" id="IPR004273">
    <property type="entry name" value="Dynein_heavy_D6_P-loop"/>
</dbReference>
<dbReference type="InterPro" id="IPR024317">
    <property type="entry name" value="Dynein_heavy_chain_D4_dom"/>
</dbReference>
<dbReference type="PANTHER" id="PTHR45703">
    <property type="entry name" value="DYNEIN HEAVY CHAIN"/>
    <property type="match status" value="1"/>
</dbReference>
<dbReference type="FunFam" id="1.20.920.20:FF:000003">
    <property type="entry name" value="Dynein axonemal heavy chain 17"/>
    <property type="match status" value="1"/>
</dbReference>
<dbReference type="FunFam" id="1.10.8.1220:FF:000001">
    <property type="entry name" value="Dynein axonemal heavy chain 5"/>
    <property type="match status" value="1"/>
</dbReference>
<dbReference type="GO" id="GO:0045505">
    <property type="term" value="F:dynein intermediate chain binding"/>
    <property type="evidence" value="ECO:0007669"/>
    <property type="project" value="InterPro"/>
</dbReference>
<dbReference type="InterPro" id="IPR042219">
    <property type="entry name" value="AAA_lid_11_sf"/>
</dbReference>
<comment type="subcellular location">
    <subcellularLocation>
        <location evidence="1">Cytoplasm</location>
        <location evidence="1">Cytoskeleton</location>
        <location evidence="1">Cilium axoneme</location>
    </subcellularLocation>
</comment>
<dbReference type="Gene3D" id="1.10.8.720">
    <property type="entry name" value="Region D6 of dynein motor"/>
    <property type="match status" value="1"/>
</dbReference>
<dbReference type="InterPro" id="IPR041228">
    <property type="entry name" value="Dynein_C"/>
</dbReference>
<dbReference type="Gene3D" id="1.20.1270.280">
    <property type="match status" value="1"/>
</dbReference>
<dbReference type="InterPro" id="IPR003593">
    <property type="entry name" value="AAA+_ATPase"/>
</dbReference>
<dbReference type="Gene3D" id="6.10.140.1060">
    <property type="match status" value="1"/>
</dbReference>
<accession>A0A8C7X299</accession>
<dbReference type="InterPro" id="IPR027417">
    <property type="entry name" value="P-loop_NTPase"/>
</dbReference>
<dbReference type="Pfam" id="PF17852">
    <property type="entry name" value="Dynein_AAA_lid"/>
    <property type="match status" value="1"/>
</dbReference>
<comment type="similarity">
    <text evidence="2">Belongs to the dynein heavy chain family.</text>
</comment>
<dbReference type="Ensembl" id="ENSOSIT00000007396.1">
    <property type="protein sequence ID" value="ENSOSIP00000006928.1"/>
    <property type="gene ID" value="ENSOSIG00000002522.1"/>
</dbReference>
<keyword evidence="8" id="KW-0243">Dynein</keyword>
<keyword evidence="6" id="KW-0547">Nucleotide-binding</keyword>
<evidence type="ECO:0000256" key="3">
    <source>
        <dbReference type="ARBA" id="ARBA00022490"/>
    </source>
</evidence>
<evidence type="ECO:0000256" key="13">
    <source>
        <dbReference type="ARBA" id="ARBA00023273"/>
    </source>
</evidence>
<dbReference type="GO" id="GO:0007018">
    <property type="term" value="P:microtubule-based movement"/>
    <property type="evidence" value="ECO:0007669"/>
    <property type="project" value="InterPro"/>
</dbReference>
<evidence type="ECO:0000313" key="16">
    <source>
        <dbReference type="Ensembl" id="ENSOSIP00000006928.1"/>
    </source>
</evidence>
<dbReference type="Gene3D" id="1.10.472.130">
    <property type="match status" value="1"/>
</dbReference>
<proteinExistence type="inferred from homology"/>
<dbReference type="Pfam" id="PF12774">
    <property type="entry name" value="AAA_6"/>
    <property type="match status" value="1"/>
</dbReference>
<dbReference type="Gene3D" id="3.40.50.300">
    <property type="entry name" value="P-loop containing nucleotide triphosphate hydrolases"/>
    <property type="match status" value="5"/>
</dbReference>
<evidence type="ECO:0000256" key="8">
    <source>
        <dbReference type="ARBA" id="ARBA00023017"/>
    </source>
</evidence>
<dbReference type="GO" id="GO:0005524">
    <property type="term" value="F:ATP binding"/>
    <property type="evidence" value="ECO:0007669"/>
    <property type="project" value="UniProtKB-KW"/>
</dbReference>
<dbReference type="Gene3D" id="3.20.180.20">
    <property type="entry name" value="Dynein heavy chain, N-terminal domain 2"/>
    <property type="match status" value="1"/>
</dbReference>
<dbReference type="InterPro" id="IPR041466">
    <property type="entry name" value="Dynein_AAA5_ext"/>
</dbReference>
<evidence type="ECO:0000256" key="4">
    <source>
        <dbReference type="ARBA" id="ARBA00022701"/>
    </source>
</evidence>
<dbReference type="Pfam" id="PF08393">
    <property type="entry name" value="DHC_N2"/>
    <property type="match status" value="2"/>
</dbReference>
<dbReference type="Gene3D" id="1.20.140.100">
    <property type="entry name" value="Dynein heavy chain, N-terminal domain 2"/>
    <property type="match status" value="2"/>
</dbReference>
<evidence type="ECO:0000256" key="12">
    <source>
        <dbReference type="ARBA" id="ARBA00023212"/>
    </source>
</evidence>
<sequence length="3006" mass="341846">MQFQFEPHQRTQLPLLCTDEELIATLEDNQVQLQSLMSNKHIAHFLGEVSSWQNKLWVMDSVISVWFEIYCIHTQRFNVIDVDFRNLANSMHETPNVVEGTNKPGLLNELEDIQKRLLLCEKALAEYLDTKRLTFPRFCFVSSADLLDILSNGTNPHQVQKHLSKLFDSLSRVEFKADGKGTPTKTAVGMYSKEEEYVSFDNPCDCSGQVEVWLNKVLSTMRSTVRYEMSKAVKSYQEKPREQWLFDYPAQVALTCSQIWWTAGVTHALSSIEKGYGNSLKKFHKTQVAQLETLISMLIGQLTPGNRQKIMTICTIDVHARDVVDKMVSQKNSQAFSWVSQLRHRWCSDENHCFANICDAQFLYSYEYLGNTPRLVITPLTDRCYITLTQSLHLSMGGAPAGPAGTGKTETTKDLGRALGMMVYVFNCSEQMDYKSCANIYKGLAQSGAWGCFDEFNRISVEVLSVVALQVKSIQDAVREKKKRFHFMGEVISLSPSVGIFITMNPGYAGRTELPENLKALFRPCAMVVPDFEMICEIMLVAEGFLDARALARKFITLYTLCKELLSKQDHYDWGLRAIKSVLVVAGSLKREDPERAEDQVLMRALRDFNVPKIVTDDMPVFMGLIGDLFPALDVPRKVNPDFEKQVRSTVLDLKLQAEDDFVLKVVQLHELLAVRHSVFVIGNAGTGKSQVLKSLYTTYKNIKLRPVWTDLNPKAVTNDELFGIVHPATREWKDGLFSSIMRDLANITHDGPKWIVLDGDIDPMWIESLNTVMDDNKVLTLASNERIPLKPSMRLIFEISHLRTATPATVSRAGILYINPGDLGWNPQVFSWIKEREHQTERANLILLFDKYVPSCLDALRTRFKTVIPITEQSLIQTLCYLLECFLNPENTPANCSQELHELYFVFAAIWAFGGALSREQLVDYRVEFSKWWVAEFKTIKFPSTGTVFDYYVNPETKKFEPWSNIVPQFEMDPEAPLQGCLVHTTETIQVQYFMERLLEHSRPVMLVGSAGTGKSVLVNNKLESLDPEKYLINNVPFNYYTTAANLQAVLEKPLEKKGGRIYGPPDRRRMVCFIDDLNMPEVDTYGTVQPHTLIRQHMDYKHWYDRNKLSLKDIQNLQFIACMNPTAGSFTIDPRLQRHFSVFSLPFPRNDALTTIYSSILSQHLKAGDFSPDLQNSCSPLVSLALAVHQSISATFLLSAVKFHYIFNLRDISNIFQGILFCTSECLKTPEDLLKVYLHETCRVYRDNTLSSLLTMLCLCPSKDKDEVIEQTRKLNLFCHFACGLEESRYSAVQSLSGLNKILMEAMDRHNQVNSTMDLVLFEDAMAHVCGINRILEAPRGNALLVGVGGSGKQSLTRLAAFISNLDVFQITLRKGYGVSDLKTDLASLCIKAGVKDVSTVFLMTDAQMVDEKFLVPVNDFLASGEIPDLFQDEEVDQIIESMKPAVHSAGMMVTRETCWKFFISRVRRQLKVVLCFSPVGSKLRLCSRKFPAIINCTTIIWFHEWPQEALESVSLQFLQGSEVKESVSKFMAYVHTSVNQASKEYLAKERRFNYATPKSFLEQITLFRSLLGHRSKELTGKINRLENGLQKFESAASQVDTLKVKLADQQLVLQQKNDDADKLIQVLGVEKEKVSKERALADEEEKKVAAITDTVSAKQKDCQIDLDNAEPLLEAARKALNILNKKNLTELKSFKAPVEAVTRVLEAVMILKAPNGKVPKDLSWKEAKVMMANVDKFLESLKTFDGRNIPETSLKALEPYLQDPSFCPAQVAAKSSAAEGLCSWVLNTVNFYKIYCEVEPKKQALEKANDELQAAEKNLNRIRGKVKTLDDNFAKLQSNFEKATEEKLQCQREAEETEQTIVQANRLVGGHNITEKIRWTKDIENLKKQESTMCGDVLLITAFVSYAGYFTKHFRLHLMENCWRPYLSQLKVPIPISPDLDPLTMLIDDADIATWQNEGLPADRMSTENATILTSCQRWPLMVDPQLQGINWVKNKYGERLRVIRTEQRGYLDVIETALGVGDMVLIENVGETLDPVLGPLLGRETIKKGRCIKIGDKECEYNPSFRLILHTKLANPHYQPELQAQCTLINFTVTRDGLEDQLLAAVVSMERPDLEKQKSDLTKQQNQFRITLKTLEDDLLSRLSSASGNFLGDTELVESLERNKSMAEDIEKQVKEAKVTEAKINEIREYYRPAAARASLLYFIMNDLNKINPMYQFSLKAFSVVFQRAVKKAKPEEEVRQRVLNLTDSITFSVFQYTTRGLFECDKLMFVTHMSLLGLQVLRMNNEINPAELDFLLRCPIQPGVTSPVDYLSNQAWGGIKSLCCMEAFRNLDQDIESTPNRWKRMVESECPERERLPMEWKSKTSLQKLCIMRVLRPDRMSNAIRNFVEEKLGSKYTMGRSLDFASSFEESDSATPMFFILSPGVDPLKDVEEHGKKLGFTLDNKNLHNVSLGQGQEIVAEQALEVAAKNGHWVILQNIHLVARWLKTLEKLVEQHAEQSHENFRVFFSAEPSATPDTHIIPHGILENSIKVTNEPPTGMNANLHKALDNFSQVSLEACTQENEFKSIWFALCYFHAVVAGRSKFGPQGWNRPYPFNIGDLTISVNVLQNYLEANRKVPYEDLRYLFGEIMYGGHITDDWDRRLCCSYLEEFIKPEMMEGKVFLAPKFPLPGNMQYEGYHKYIDDNLPGESPYLYGLHPNAEIGFLTQTSEKLFSTVLEMQPRDEAVGEEGGLTREEKVCAVMEEITGRLPDQFNMSELFAKAQERSPYEVVALQECERMNFLIREIRSSLRELSLGLKGELTMTSDMESLQNALFLDAVPDGWTKLAYPSTLSLALWFSDLLTRISQLEAWSVSFCLPPVVWLSGFFNPQSFLTAIMQDIARRNKLPLDSMRLQCEVTKRNPEHFSSPPREGAYIHGMFMEGAQWDTQVMSELEDQLTTAMPVMYIKAVPASKQDTKDVYRCPVYKTRQRGPTYVWTFDLKSKEKPSTWTIAGVALILQV</sequence>
<dbReference type="FunFam" id="1.20.58.1120:FF:000002">
    <property type="entry name" value="Dynein heavy chain 9, axonemal"/>
    <property type="match status" value="1"/>
</dbReference>
<dbReference type="InterPro" id="IPR043157">
    <property type="entry name" value="Dynein_AAA1S"/>
</dbReference>
<dbReference type="FunFam" id="3.40.50.300:FF:000945">
    <property type="entry name" value="Dynein axonemal heavy chain 9"/>
    <property type="match status" value="1"/>
</dbReference>
<dbReference type="FunFam" id="1.10.8.720:FF:000002">
    <property type="entry name" value="Dynein heavy chain 9, axonemal"/>
    <property type="match status" value="1"/>
</dbReference>
<dbReference type="PANTHER" id="PTHR45703:SF4">
    <property type="entry name" value="DYNEIN AXONEMAL HEAVY CHAIN 17"/>
    <property type="match status" value="1"/>
</dbReference>
<feature type="domain" description="AAA+ ATPase" evidence="15">
    <location>
        <begin position="1341"/>
        <end position="1479"/>
    </location>
</feature>
<name>A0A8C7X299_9TELE</name>
<organism evidence="16 17">
    <name type="scientific">Oryzias sinensis</name>
    <name type="common">Chinese medaka</name>
    <dbReference type="NCBI Taxonomy" id="183150"/>
    <lineage>
        <taxon>Eukaryota</taxon>
        <taxon>Metazoa</taxon>
        <taxon>Chordata</taxon>
        <taxon>Craniata</taxon>
        <taxon>Vertebrata</taxon>
        <taxon>Euteleostomi</taxon>
        <taxon>Actinopterygii</taxon>
        <taxon>Neopterygii</taxon>
        <taxon>Teleostei</taxon>
        <taxon>Neoteleostei</taxon>
        <taxon>Acanthomorphata</taxon>
        <taxon>Ovalentaria</taxon>
        <taxon>Atherinomorphae</taxon>
        <taxon>Beloniformes</taxon>
        <taxon>Adrianichthyidae</taxon>
        <taxon>Oryziinae</taxon>
        <taxon>Oryzias</taxon>
    </lineage>
</organism>
<dbReference type="Gene3D" id="3.10.490.20">
    <property type="match status" value="1"/>
</dbReference>
<dbReference type="Gene3D" id="1.20.920.30">
    <property type="match status" value="1"/>
</dbReference>
<dbReference type="GO" id="GO:0051959">
    <property type="term" value="F:dynein light intermediate chain binding"/>
    <property type="evidence" value="ECO:0007669"/>
    <property type="project" value="InterPro"/>
</dbReference>
<dbReference type="InterPro" id="IPR035699">
    <property type="entry name" value="AAA_6"/>
</dbReference>
<dbReference type="InterPro" id="IPR035706">
    <property type="entry name" value="AAA_9"/>
</dbReference>
<keyword evidence="4" id="KW-0493">Microtubule</keyword>
<dbReference type="FunFam" id="3.40.50.300:FF:000219">
    <property type="entry name" value="Dynein axonemal heavy chain 17"/>
    <property type="match status" value="1"/>
</dbReference>
<dbReference type="Proteomes" id="UP000694383">
    <property type="component" value="Unplaced"/>
</dbReference>
<dbReference type="GO" id="GO:0005930">
    <property type="term" value="C:axoneme"/>
    <property type="evidence" value="ECO:0007669"/>
    <property type="project" value="UniProtKB-SubCell"/>
</dbReference>
<dbReference type="InterPro" id="IPR024743">
    <property type="entry name" value="Dynein_HC_stalk"/>
</dbReference>
<reference evidence="16" key="2">
    <citation type="submission" date="2025-09" db="UniProtKB">
        <authorList>
            <consortium name="Ensembl"/>
        </authorList>
    </citation>
    <scope>IDENTIFICATION</scope>
</reference>
<dbReference type="Pfam" id="PF03028">
    <property type="entry name" value="Dynein_heavy"/>
    <property type="match status" value="1"/>
</dbReference>
<dbReference type="FunFam" id="3.40.50.300:FF:000049">
    <property type="entry name" value="Dynein, axonemal, heavy chain 5"/>
    <property type="match status" value="1"/>
</dbReference>
<dbReference type="Pfam" id="PF18198">
    <property type="entry name" value="AAA_lid_11"/>
    <property type="match status" value="1"/>
</dbReference>
<protein>
    <submittedName>
        <fullName evidence="16">Dynein axonemal heavy chain 17</fullName>
    </submittedName>
</protein>
<feature type="domain" description="AAA+ ATPase" evidence="15">
    <location>
        <begin position="1002"/>
        <end position="1153"/>
    </location>
</feature>
<dbReference type="InterPro" id="IPR043160">
    <property type="entry name" value="Dynein_C_barrel"/>
</dbReference>
<dbReference type="Gene3D" id="1.20.920.20">
    <property type="match status" value="1"/>
</dbReference>
<keyword evidence="11" id="KW-0505">Motor protein</keyword>
<dbReference type="Gene3D" id="1.10.8.710">
    <property type="match status" value="1"/>
</dbReference>
<dbReference type="GO" id="GO:0030286">
    <property type="term" value="C:dynein complex"/>
    <property type="evidence" value="ECO:0007669"/>
    <property type="project" value="UniProtKB-KW"/>
</dbReference>
<keyword evidence="5" id="KW-0677">Repeat</keyword>
<dbReference type="SMART" id="SM00382">
    <property type="entry name" value="AAA"/>
    <property type="match status" value="3"/>
</dbReference>
<dbReference type="Gene3D" id="1.20.58.1120">
    <property type="match status" value="1"/>
</dbReference>
<evidence type="ECO:0000259" key="15">
    <source>
        <dbReference type="SMART" id="SM00382"/>
    </source>
</evidence>
<evidence type="ECO:0000256" key="5">
    <source>
        <dbReference type="ARBA" id="ARBA00022737"/>
    </source>
</evidence>
<evidence type="ECO:0000256" key="10">
    <source>
        <dbReference type="ARBA" id="ARBA00023069"/>
    </source>
</evidence>
<evidence type="ECO:0000256" key="2">
    <source>
        <dbReference type="ARBA" id="ARBA00008887"/>
    </source>
</evidence>
<dbReference type="InterPro" id="IPR041589">
    <property type="entry name" value="DNAH3_AAA_lid_1"/>
</dbReference>
<dbReference type="InterPro" id="IPR042222">
    <property type="entry name" value="Dynein_2_N"/>
</dbReference>
<evidence type="ECO:0000256" key="14">
    <source>
        <dbReference type="SAM" id="Coils"/>
    </source>
</evidence>
<dbReference type="InterPro" id="IPR013602">
    <property type="entry name" value="Dynein_heavy_linker"/>
</dbReference>
<feature type="coiled-coil region" evidence="14">
    <location>
        <begin position="1801"/>
        <end position="1870"/>
    </location>
</feature>
<dbReference type="InterPro" id="IPR042228">
    <property type="entry name" value="Dynein_linker_3"/>
</dbReference>
<feature type="domain" description="AAA+ ATPase" evidence="15">
    <location>
        <begin position="397"/>
        <end position="533"/>
    </location>
</feature>
<dbReference type="Gene3D" id="1.10.8.1220">
    <property type="match status" value="1"/>
</dbReference>
<dbReference type="Pfam" id="PF12780">
    <property type="entry name" value="AAA_8"/>
    <property type="match status" value="1"/>
</dbReference>
<keyword evidence="9 14" id="KW-0175">Coiled coil</keyword>
<dbReference type="GO" id="GO:0008569">
    <property type="term" value="F:minus-end-directed microtubule motor activity"/>
    <property type="evidence" value="ECO:0007669"/>
    <property type="project" value="InterPro"/>
</dbReference>
<dbReference type="Pfam" id="PF17857">
    <property type="entry name" value="AAA_lid_1"/>
    <property type="match status" value="1"/>
</dbReference>
<reference evidence="16" key="1">
    <citation type="submission" date="2025-08" db="UniProtKB">
        <authorList>
            <consortium name="Ensembl"/>
        </authorList>
    </citation>
    <scope>IDENTIFICATION</scope>
</reference>
<keyword evidence="3" id="KW-0963">Cytoplasm</keyword>
<dbReference type="FunFam" id="3.40.50.300:FF:001810">
    <property type="entry name" value="Cytoplasmic dynein 2 heavy chain 1"/>
    <property type="match status" value="1"/>
</dbReference>
<keyword evidence="13" id="KW-0966">Cell projection</keyword>
<dbReference type="GO" id="GO:0005874">
    <property type="term" value="C:microtubule"/>
    <property type="evidence" value="ECO:0007669"/>
    <property type="project" value="UniProtKB-KW"/>
</dbReference>